<name>A0A429ZSS7_9ENTE</name>
<dbReference type="InterPro" id="IPR003481">
    <property type="entry name" value="FliD_N"/>
</dbReference>
<reference evidence="9 10" key="1">
    <citation type="submission" date="2017-05" db="EMBL/GenBank/DDBJ databases">
        <title>Vagococcus spp. assemblies.</title>
        <authorList>
            <person name="Gulvik C.A."/>
        </authorList>
    </citation>
    <scope>NUCLEOTIDE SEQUENCE [LARGE SCALE GENOMIC DNA]</scope>
    <source>
        <strain evidence="9 10">NCFB 2777</strain>
    </source>
</reference>
<gene>
    <name evidence="9" type="ORF">CBF35_04180</name>
</gene>
<feature type="coiled-coil region" evidence="5">
    <location>
        <begin position="425"/>
        <end position="452"/>
    </location>
</feature>
<evidence type="ECO:0000256" key="1">
    <source>
        <dbReference type="ARBA" id="ARBA00009764"/>
    </source>
</evidence>
<dbReference type="AlphaFoldDB" id="A0A429ZSS7"/>
<accession>A0A429ZSS7</accession>
<comment type="caution">
    <text evidence="9">The sequence shown here is derived from an EMBL/GenBank/DDBJ whole genome shotgun (WGS) entry which is preliminary data.</text>
</comment>
<dbReference type="Pfam" id="PF07196">
    <property type="entry name" value="Flagellin_IN"/>
    <property type="match status" value="1"/>
</dbReference>
<dbReference type="GO" id="GO:0007155">
    <property type="term" value="P:cell adhesion"/>
    <property type="evidence" value="ECO:0007669"/>
    <property type="project" value="InterPro"/>
</dbReference>
<dbReference type="GO" id="GO:0005576">
    <property type="term" value="C:extracellular region"/>
    <property type="evidence" value="ECO:0007669"/>
    <property type="project" value="UniProtKB-SubCell"/>
</dbReference>
<dbReference type="GO" id="GO:0009421">
    <property type="term" value="C:bacterial-type flagellum filament cap"/>
    <property type="evidence" value="ECO:0007669"/>
    <property type="project" value="InterPro"/>
</dbReference>
<dbReference type="Pfam" id="PF02465">
    <property type="entry name" value="FliD_N"/>
    <property type="match status" value="1"/>
</dbReference>
<keyword evidence="3 5" id="KW-0175">Coiled coil</keyword>
<comment type="similarity">
    <text evidence="1 5">Belongs to the FliD family.</text>
</comment>
<evidence type="ECO:0000256" key="4">
    <source>
        <dbReference type="ARBA" id="ARBA00023143"/>
    </source>
</evidence>
<comment type="subunit">
    <text evidence="2 5">Homopentamer.</text>
</comment>
<dbReference type="PANTHER" id="PTHR30288">
    <property type="entry name" value="FLAGELLAR CAP/ASSEMBLY PROTEIN FLID"/>
    <property type="match status" value="1"/>
</dbReference>
<evidence type="ECO:0000313" key="10">
    <source>
        <dbReference type="Proteomes" id="UP000287239"/>
    </source>
</evidence>
<dbReference type="Pfam" id="PF07195">
    <property type="entry name" value="FliD_C"/>
    <property type="match status" value="1"/>
</dbReference>
<keyword evidence="4 5" id="KW-0975">Bacterial flagellum</keyword>
<evidence type="ECO:0000256" key="2">
    <source>
        <dbReference type="ARBA" id="ARBA00011255"/>
    </source>
</evidence>
<dbReference type="Proteomes" id="UP000287239">
    <property type="component" value="Unassembled WGS sequence"/>
</dbReference>
<dbReference type="InterPro" id="IPR010810">
    <property type="entry name" value="Flagellin_hook_IN_motif"/>
</dbReference>
<dbReference type="GeneID" id="98567556"/>
<feature type="domain" description="Flagellar hook-associated protein 2 C-terminal" evidence="8">
    <location>
        <begin position="217"/>
        <end position="467"/>
    </location>
</feature>
<dbReference type="OrthoDB" id="9776025at2"/>
<comment type="function">
    <text evidence="5">Required for morphogenesis and for the elongation of the flagellar filament by facilitating polymerization of the flagellin monomers at the tip of growing filament. Forms a capping structure, which prevents flagellin subunits (transported through the central channel of the flagellum) from leaking out without polymerization at the distal end.</text>
</comment>
<dbReference type="GO" id="GO:0071973">
    <property type="term" value="P:bacterial-type flagellum-dependent cell motility"/>
    <property type="evidence" value="ECO:0007669"/>
    <property type="project" value="TreeGrafter"/>
</dbReference>
<dbReference type="PANTHER" id="PTHR30288:SF0">
    <property type="entry name" value="FLAGELLAR HOOK-ASSOCIATED PROTEIN 2"/>
    <property type="match status" value="1"/>
</dbReference>
<sequence length="484" mass="52602">MAGVSSSNGISSTLGSYSGITAKDIDKLIEAESLPLVKLNNRKTQLSEQQNAWKDVKLRLNTLLGKIENLQKNATFNTKKITSSQPDKVTMSATDSAETGSYQIVVEQLATATKVASGEILALKDQTIYASLNLKGSLELTNDAGEVSSLEIVEGDSAKDIITKINANSKETGIKGSLIDNRIVISNVATGAKTLNVAGSLAKELGLSPEARTVTEGDNANFKIDGMSVVRSSNTITDVIENVTINLHGETKEAATISLATDDEKAVAAAKDLVDQYNAVMDFINEKLNTGDPSKKDNKPGSLSGDSSLIRLQSSLRLLMTSSPGENQTTGHLKPSEIGIDSKDRTSLVVFDEAKFREALGNDPQAVQNFFFNKLPQEVEMTDQAGVTTIVKDKKEVGYTVKLKELMNTYLSDANGARSVYTSKTETLSQNLKELDSRIERFTAQIDKKRDYYVKTFTRLDQVMMQAESQMAYLQSQMDSFTAR</sequence>
<comment type="subcellular location">
    <subcellularLocation>
        <location evidence="5">Secreted</location>
    </subcellularLocation>
    <subcellularLocation>
        <location evidence="5">Bacterial flagellum</location>
    </subcellularLocation>
</comment>
<keyword evidence="5" id="KW-0964">Secreted</keyword>
<evidence type="ECO:0000259" key="7">
    <source>
        <dbReference type="Pfam" id="PF02465"/>
    </source>
</evidence>
<feature type="domain" description="Flagellar hook-associated protein 2 N-terminal" evidence="7">
    <location>
        <begin position="23"/>
        <end position="112"/>
    </location>
</feature>
<organism evidence="9 10">
    <name type="scientific">Vagococcus salmoninarum</name>
    <dbReference type="NCBI Taxonomy" id="2739"/>
    <lineage>
        <taxon>Bacteria</taxon>
        <taxon>Bacillati</taxon>
        <taxon>Bacillota</taxon>
        <taxon>Bacilli</taxon>
        <taxon>Lactobacillales</taxon>
        <taxon>Enterococcaceae</taxon>
        <taxon>Vagococcus</taxon>
    </lineage>
</organism>
<proteinExistence type="inferred from homology"/>
<dbReference type="InterPro" id="IPR010809">
    <property type="entry name" value="FliD_C"/>
</dbReference>
<dbReference type="GO" id="GO:0009424">
    <property type="term" value="C:bacterial-type flagellum hook"/>
    <property type="evidence" value="ECO:0007669"/>
    <property type="project" value="UniProtKB-UniRule"/>
</dbReference>
<evidence type="ECO:0000259" key="8">
    <source>
        <dbReference type="Pfam" id="PF07195"/>
    </source>
</evidence>
<dbReference type="InterPro" id="IPR040026">
    <property type="entry name" value="FliD"/>
</dbReference>
<evidence type="ECO:0000256" key="5">
    <source>
        <dbReference type="RuleBase" id="RU362066"/>
    </source>
</evidence>
<keyword evidence="10" id="KW-1185">Reference proteome</keyword>
<evidence type="ECO:0000256" key="6">
    <source>
        <dbReference type="SAM" id="MobiDB-lite"/>
    </source>
</evidence>
<protein>
    <recommendedName>
        <fullName evidence="5">Flagellar hook-associated protein 2</fullName>
        <shortName evidence="5">HAP2</shortName>
    </recommendedName>
    <alternativeName>
        <fullName evidence="5">Flagellar cap protein</fullName>
    </alternativeName>
</protein>
<dbReference type="EMBL" id="NGJU01000005">
    <property type="protein sequence ID" value="RST96777.1"/>
    <property type="molecule type" value="Genomic_DNA"/>
</dbReference>
<evidence type="ECO:0000256" key="3">
    <source>
        <dbReference type="ARBA" id="ARBA00023054"/>
    </source>
</evidence>
<dbReference type="RefSeq" id="WP_126778736.1">
    <property type="nucleotide sequence ID" value="NZ_CAUQJP010000088.1"/>
</dbReference>
<feature type="region of interest" description="Disordered" evidence="6">
    <location>
        <begin position="288"/>
        <end position="307"/>
    </location>
</feature>
<evidence type="ECO:0000313" key="9">
    <source>
        <dbReference type="EMBL" id="RST96777.1"/>
    </source>
</evidence>